<gene>
    <name evidence="2" type="ORF">J43TS3_04910</name>
</gene>
<dbReference type="InterPro" id="IPR001509">
    <property type="entry name" value="Epimerase_deHydtase"/>
</dbReference>
<dbReference type="Gene3D" id="3.40.50.720">
    <property type="entry name" value="NAD(P)-binding Rossmann-like Domain"/>
    <property type="match status" value="1"/>
</dbReference>
<evidence type="ECO:0000313" key="3">
    <source>
        <dbReference type="Proteomes" id="UP000676917"/>
    </source>
</evidence>
<dbReference type="RefSeq" id="WP_212919387.1">
    <property type="nucleotide sequence ID" value="NZ_BORP01000001.1"/>
</dbReference>
<protein>
    <submittedName>
        <fullName evidence="2">Epimerase</fullName>
    </submittedName>
</protein>
<dbReference type="Pfam" id="PF01370">
    <property type="entry name" value="Epimerase"/>
    <property type="match status" value="1"/>
</dbReference>
<organism evidence="2 3">
    <name type="scientific">Ornithinibacillus bavariensis</name>
    <dbReference type="NCBI Taxonomy" id="545502"/>
    <lineage>
        <taxon>Bacteria</taxon>
        <taxon>Bacillati</taxon>
        <taxon>Bacillota</taxon>
        <taxon>Bacilli</taxon>
        <taxon>Bacillales</taxon>
        <taxon>Bacillaceae</taxon>
        <taxon>Ornithinibacillus</taxon>
    </lineage>
</organism>
<dbReference type="GO" id="GO:0004029">
    <property type="term" value="F:aldehyde dehydrogenase (NAD+) activity"/>
    <property type="evidence" value="ECO:0007669"/>
    <property type="project" value="TreeGrafter"/>
</dbReference>
<dbReference type="Proteomes" id="UP000676917">
    <property type="component" value="Unassembled WGS sequence"/>
</dbReference>
<reference evidence="2" key="1">
    <citation type="submission" date="2021-03" db="EMBL/GenBank/DDBJ databases">
        <title>Antimicrobial resistance genes in bacteria isolated from Japanese honey, and their potential for conferring macrolide and lincosamide resistance in the American foulbrood pathogen Paenibacillus larvae.</title>
        <authorList>
            <person name="Okamoto M."/>
            <person name="Kumagai M."/>
            <person name="Kanamori H."/>
            <person name="Takamatsu D."/>
        </authorList>
    </citation>
    <scope>NUCLEOTIDE SEQUENCE</scope>
    <source>
        <strain evidence="2">J43TS3</strain>
    </source>
</reference>
<name>A0A919X804_9BACI</name>
<dbReference type="SUPFAM" id="SSF51735">
    <property type="entry name" value="NAD(P)-binding Rossmann-fold domains"/>
    <property type="match status" value="1"/>
</dbReference>
<feature type="domain" description="NAD-dependent epimerase/dehydratase" evidence="1">
    <location>
        <begin position="4"/>
        <end position="211"/>
    </location>
</feature>
<keyword evidence="3" id="KW-1185">Reference proteome</keyword>
<sequence>MKTALVFGGTRFFGVNLVNALVEKGVSVTVATRQNSKDPFGDKVERIKVDRFEEASIQSAMQGREWDVVFDQLCYSSNDAEIIMNTLADKMKRYVFTSTLSVYDEGVNMAEETFDPYTYELKMVDRNDVTYQEGKRQAEAYFFQKATFPVVAMRIPIVLGEHDYTERLLHYIKSSKEGKKVFFPNPDAKMGFVHQQEAGEFLAWIAEKDYTGPINVCANGVISMSDLMQLIGEKTGKPLTVVSDEEHNSPYGVGATWTMSNDRATKLGYHFSNLHDWLPELVTKLAK</sequence>
<dbReference type="PANTHER" id="PTHR48079">
    <property type="entry name" value="PROTEIN YEEZ"/>
    <property type="match status" value="1"/>
</dbReference>
<dbReference type="InterPro" id="IPR036291">
    <property type="entry name" value="NAD(P)-bd_dom_sf"/>
</dbReference>
<dbReference type="AlphaFoldDB" id="A0A919X804"/>
<evidence type="ECO:0000259" key="1">
    <source>
        <dbReference type="Pfam" id="PF01370"/>
    </source>
</evidence>
<dbReference type="PANTHER" id="PTHR48079:SF6">
    <property type="entry name" value="NAD(P)-BINDING DOMAIN-CONTAINING PROTEIN-RELATED"/>
    <property type="match status" value="1"/>
</dbReference>
<comment type="caution">
    <text evidence="2">The sequence shown here is derived from an EMBL/GenBank/DDBJ whole genome shotgun (WGS) entry which is preliminary data.</text>
</comment>
<dbReference type="EMBL" id="BORP01000001">
    <property type="protein sequence ID" value="GIO25880.1"/>
    <property type="molecule type" value="Genomic_DNA"/>
</dbReference>
<dbReference type="InterPro" id="IPR051783">
    <property type="entry name" value="NAD(P)-dependent_oxidoreduct"/>
</dbReference>
<accession>A0A919X804</accession>
<dbReference type="GO" id="GO:0005737">
    <property type="term" value="C:cytoplasm"/>
    <property type="evidence" value="ECO:0007669"/>
    <property type="project" value="TreeGrafter"/>
</dbReference>
<evidence type="ECO:0000313" key="2">
    <source>
        <dbReference type="EMBL" id="GIO25880.1"/>
    </source>
</evidence>
<proteinExistence type="predicted"/>